<reference evidence="1" key="1">
    <citation type="submission" date="2022-10" db="EMBL/GenBank/DDBJ databases">
        <authorList>
            <person name="Hyden B.L."/>
            <person name="Feng K."/>
            <person name="Yates T."/>
            <person name="Jawdy S."/>
            <person name="Smart L.B."/>
            <person name="Muchero W."/>
        </authorList>
    </citation>
    <scope>NUCLEOTIDE SEQUENCE</scope>
    <source>
        <tissue evidence="1">Shoot tip</tissue>
    </source>
</reference>
<comment type="caution">
    <text evidence="1">The sequence shown here is derived from an EMBL/GenBank/DDBJ whole genome shotgun (WGS) entry which is preliminary data.</text>
</comment>
<dbReference type="Proteomes" id="UP001141253">
    <property type="component" value="Chromosome 4"/>
</dbReference>
<gene>
    <name evidence="1" type="ORF">OIU77_021132</name>
</gene>
<keyword evidence="2" id="KW-1185">Reference proteome</keyword>
<accession>A0ABQ9CC78</accession>
<proteinExistence type="predicted"/>
<sequence>MYFIKSFIDFVPLPLVQLKRKKQKLFQFF</sequence>
<organism evidence="1 2">
    <name type="scientific">Salix suchowensis</name>
    <dbReference type="NCBI Taxonomy" id="1278906"/>
    <lineage>
        <taxon>Eukaryota</taxon>
        <taxon>Viridiplantae</taxon>
        <taxon>Streptophyta</taxon>
        <taxon>Embryophyta</taxon>
        <taxon>Tracheophyta</taxon>
        <taxon>Spermatophyta</taxon>
        <taxon>Magnoliopsida</taxon>
        <taxon>eudicotyledons</taxon>
        <taxon>Gunneridae</taxon>
        <taxon>Pentapetalae</taxon>
        <taxon>rosids</taxon>
        <taxon>fabids</taxon>
        <taxon>Malpighiales</taxon>
        <taxon>Salicaceae</taxon>
        <taxon>Saliceae</taxon>
        <taxon>Salix</taxon>
    </lineage>
</organism>
<name>A0ABQ9CC78_9ROSI</name>
<evidence type="ECO:0000313" key="1">
    <source>
        <dbReference type="EMBL" id="KAJ6396027.1"/>
    </source>
</evidence>
<evidence type="ECO:0000313" key="2">
    <source>
        <dbReference type="Proteomes" id="UP001141253"/>
    </source>
</evidence>
<protein>
    <recommendedName>
        <fullName evidence="3">Photosystem II protein I</fullName>
    </recommendedName>
</protein>
<dbReference type="EMBL" id="JAPFFI010000004">
    <property type="protein sequence ID" value="KAJ6396027.1"/>
    <property type="molecule type" value="Genomic_DNA"/>
</dbReference>
<reference evidence="1" key="2">
    <citation type="journal article" date="2023" name="Int. J. Mol. Sci.">
        <title>De Novo Assembly and Annotation of 11 Diverse Shrub Willow (Salix) Genomes Reveals Novel Gene Organization in Sex-Linked Regions.</title>
        <authorList>
            <person name="Hyden B."/>
            <person name="Feng K."/>
            <person name="Yates T.B."/>
            <person name="Jawdy S."/>
            <person name="Cereghino C."/>
            <person name="Smart L.B."/>
            <person name="Muchero W."/>
        </authorList>
    </citation>
    <scope>NUCLEOTIDE SEQUENCE</scope>
    <source>
        <tissue evidence="1">Shoot tip</tissue>
    </source>
</reference>
<evidence type="ECO:0008006" key="3">
    <source>
        <dbReference type="Google" id="ProtNLM"/>
    </source>
</evidence>